<comment type="subcellular location">
    <subcellularLocation>
        <location evidence="5">Cytoplasm</location>
    </subcellularLocation>
</comment>
<evidence type="ECO:0000313" key="10">
    <source>
        <dbReference type="Proteomes" id="UP000215215"/>
    </source>
</evidence>
<dbReference type="InterPro" id="IPR005139">
    <property type="entry name" value="PCRF"/>
</dbReference>
<dbReference type="PANTHER" id="PTHR43804">
    <property type="entry name" value="LD18447P"/>
    <property type="match status" value="1"/>
</dbReference>
<dbReference type="Pfam" id="PF03462">
    <property type="entry name" value="PCRF"/>
    <property type="match status" value="1"/>
</dbReference>
<name>A0A235BPI5_UNCW3</name>
<feature type="modified residue" description="N5-methylglutamine" evidence="5">
    <location>
        <position position="238"/>
    </location>
</feature>
<accession>A0A235BPI5</accession>
<dbReference type="InterPro" id="IPR045853">
    <property type="entry name" value="Pep_chain_release_fac_I_sf"/>
</dbReference>
<dbReference type="Gene3D" id="3.30.160.20">
    <property type="match status" value="1"/>
</dbReference>
<evidence type="ECO:0000256" key="6">
    <source>
        <dbReference type="NCBIfam" id="TIGR00019"/>
    </source>
</evidence>
<comment type="PTM">
    <text evidence="5">Methylated by PrmC. Methylation increases the termination efficiency of RF1.</text>
</comment>
<keyword evidence="3 5" id="KW-0488">Methylation</keyword>
<dbReference type="GO" id="GO:0016149">
    <property type="term" value="F:translation release factor activity, codon specific"/>
    <property type="evidence" value="ECO:0007669"/>
    <property type="project" value="UniProtKB-UniRule"/>
</dbReference>
<comment type="function">
    <text evidence="1 5">Peptide chain release factor 1 directs the termination of translation in response to the peptide chain termination codons UAG and UAA.</text>
</comment>
<dbReference type="EMBL" id="NOZQ01000203">
    <property type="protein sequence ID" value="OYD14131.1"/>
    <property type="molecule type" value="Genomic_DNA"/>
</dbReference>
<dbReference type="Gene3D" id="3.30.70.1660">
    <property type="match status" value="2"/>
</dbReference>
<reference evidence="8 10" key="1">
    <citation type="submission" date="2017-07" db="EMBL/GenBank/DDBJ databases">
        <title>Recovery of genomes from metagenomes via a dereplication, aggregation, and scoring strategy.</title>
        <authorList>
            <person name="Sieber C.M."/>
            <person name="Probst A.J."/>
            <person name="Sharrar A."/>
            <person name="Thomas B.C."/>
            <person name="Hess M."/>
            <person name="Tringe S.G."/>
            <person name="Banfield J.F."/>
        </authorList>
    </citation>
    <scope>NUCLEOTIDE SEQUENCE [LARGE SCALE GENOMIC DNA]</scope>
    <source>
        <strain evidence="8">JGI_Cruoil_03_44_89</strain>
    </source>
</reference>
<gene>
    <name evidence="5" type="primary">prfA</name>
    <name evidence="9" type="ORF">CH333_07895</name>
    <name evidence="8" type="ORF">CH333_08910</name>
</gene>
<evidence type="ECO:0000313" key="8">
    <source>
        <dbReference type="EMBL" id="OYD14131.1"/>
    </source>
</evidence>
<evidence type="ECO:0000256" key="2">
    <source>
        <dbReference type="ARBA" id="ARBA00010835"/>
    </source>
</evidence>
<dbReference type="PANTHER" id="PTHR43804:SF7">
    <property type="entry name" value="LD18447P"/>
    <property type="match status" value="1"/>
</dbReference>
<dbReference type="AlphaFoldDB" id="A0A235BPI5"/>
<proteinExistence type="inferred from homology"/>
<evidence type="ECO:0000256" key="5">
    <source>
        <dbReference type="HAMAP-Rule" id="MF_00093"/>
    </source>
</evidence>
<dbReference type="FunFam" id="3.30.160.20:FF:000004">
    <property type="entry name" value="Peptide chain release factor 1"/>
    <property type="match status" value="1"/>
</dbReference>
<dbReference type="SMART" id="SM00937">
    <property type="entry name" value="PCRF"/>
    <property type="match status" value="1"/>
</dbReference>
<dbReference type="InterPro" id="IPR050057">
    <property type="entry name" value="Prokaryotic/Mito_RF"/>
</dbReference>
<dbReference type="FunFam" id="3.30.70.1660:FF:000002">
    <property type="entry name" value="Peptide chain release factor 1"/>
    <property type="match status" value="1"/>
</dbReference>
<feature type="domain" description="Prokaryotic-type class I peptide chain release factors" evidence="7">
    <location>
        <begin position="231"/>
        <end position="247"/>
    </location>
</feature>
<dbReference type="Gene3D" id="6.10.140.1950">
    <property type="match status" value="1"/>
</dbReference>
<sequence length="356" mass="41289">MDIEKFVSDKIEERKGRLKEVKSLLQEPDILRNRERFINLGREKKELQEVMKLAEGYEKVQKDIKDTKELAGSGEEELSKLAREELFSLNEKKEYLARELIGRLAPQDIDFNRNVILEIRAGAGGEEASLFAKDLYRMYLRYAERRGWLVESMVVKPTEIGGFKEIISLIKGRGAYSRLRFESGVHRVQRVPVTESGGRIHTSTCTAAVLPEARKTDVEIDPKDIKMDFFRASGHGGQNVNKLSTAVRICHIPTGITVECQDERSQYKNRQRAMQILLARLYEIKKRENEERMRRERKSQIGTGDRSLKIRTYNYRENRVTDHRINLTLYKLDRVLDGEMDSIIDELIIADMLNNP</sequence>
<evidence type="ECO:0000259" key="7">
    <source>
        <dbReference type="PROSITE" id="PS00745"/>
    </source>
</evidence>
<dbReference type="InterPro" id="IPR000352">
    <property type="entry name" value="Pep_chain_release_fac_I"/>
</dbReference>
<dbReference type="NCBIfam" id="NF001859">
    <property type="entry name" value="PRK00591.1"/>
    <property type="match status" value="1"/>
</dbReference>
<protein>
    <recommendedName>
        <fullName evidence="5 6">Peptide chain release factor 1</fullName>
        <shortName evidence="5">RF-1</shortName>
    </recommendedName>
</protein>
<evidence type="ECO:0000256" key="3">
    <source>
        <dbReference type="ARBA" id="ARBA00022481"/>
    </source>
</evidence>
<evidence type="ECO:0000313" key="9">
    <source>
        <dbReference type="EMBL" id="OYD14449.1"/>
    </source>
</evidence>
<keyword evidence="4 5" id="KW-0648">Protein biosynthesis</keyword>
<evidence type="ECO:0000256" key="1">
    <source>
        <dbReference type="ARBA" id="ARBA00002986"/>
    </source>
</evidence>
<comment type="caution">
    <text evidence="8">The sequence shown here is derived from an EMBL/GenBank/DDBJ whole genome shotgun (WGS) entry which is preliminary data.</text>
</comment>
<dbReference type="NCBIfam" id="TIGR00019">
    <property type="entry name" value="prfA"/>
    <property type="match status" value="1"/>
</dbReference>
<dbReference type="HAMAP" id="MF_00093">
    <property type="entry name" value="Rel_fac_1"/>
    <property type="match status" value="1"/>
</dbReference>
<dbReference type="GO" id="GO:0005737">
    <property type="term" value="C:cytoplasm"/>
    <property type="evidence" value="ECO:0007669"/>
    <property type="project" value="UniProtKB-SubCell"/>
</dbReference>
<dbReference type="InterPro" id="IPR004373">
    <property type="entry name" value="RF-1"/>
</dbReference>
<dbReference type="PROSITE" id="PS00745">
    <property type="entry name" value="RF_PROK_I"/>
    <property type="match status" value="1"/>
</dbReference>
<dbReference type="Proteomes" id="UP000215215">
    <property type="component" value="Unassembled WGS sequence"/>
</dbReference>
<organism evidence="8 10">
    <name type="scientific">candidate division WOR-3 bacterium JGI_Cruoil_03_44_89</name>
    <dbReference type="NCBI Taxonomy" id="1973748"/>
    <lineage>
        <taxon>Bacteria</taxon>
        <taxon>Bacteria division WOR-3</taxon>
    </lineage>
</organism>
<dbReference type="Pfam" id="PF00472">
    <property type="entry name" value="RF-1"/>
    <property type="match status" value="1"/>
</dbReference>
<keyword evidence="5" id="KW-0963">Cytoplasm</keyword>
<comment type="similarity">
    <text evidence="2 5">Belongs to the prokaryotic/mitochondrial release factor family.</text>
</comment>
<evidence type="ECO:0000256" key="4">
    <source>
        <dbReference type="ARBA" id="ARBA00022917"/>
    </source>
</evidence>
<dbReference type="SUPFAM" id="SSF75620">
    <property type="entry name" value="Release factor"/>
    <property type="match status" value="1"/>
</dbReference>
<dbReference type="EMBL" id="NOZQ01000182">
    <property type="protein sequence ID" value="OYD14449.1"/>
    <property type="molecule type" value="Genomic_DNA"/>
</dbReference>